<accession>A0A8J3GL75</accession>
<gene>
    <name evidence="3" type="ORF">GCM10016234_32690</name>
</gene>
<feature type="compositionally biased region" description="Low complexity" evidence="1">
    <location>
        <begin position="43"/>
        <end position="58"/>
    </location>
</feature>
<evidence type="ECO:0000313" key="4">
    <source>
        <dbReference type="Proteomes" id="UP000630142"/>
    </source>
</evidence>
<organism evidence="3 4">
    <name type="scientific">Tianweitania populi</name>
    <dbReference type="NCBI Taxonomy" id="1607949"/>
    <lineage>
        <taxon>Bacteria</taxon>
        <taxon>Pseudomonadati</taxon>
        <taxon>Pseudomonadota</taxon>
        <taxon>Alphaproteobacteria</taxon>
        <taxon>Hyphomicrobiales</taxon>
        <taxon>Phyllobacteriaceae</taxon>
        <taxon>Tianweitania</taxon>
    </lineage>
</organism>
<dbReference type="Proteomes" id="UP000630142">
    <property type="component" value="Unassembled WGS sequence"/>
</dbReference>
<comment type="caution">
    <text evidence="3">The sequence shown here is derived from an EMBL/GenBank/DDBJ whole genome shotgun (WGS) entry which is preliminary data.</text>
</comment>
<dbReference type="AlphaFoldDB" id="A0A8J3GL75"/>
<reference evidence="3" key="2">
    <citation type="submission" date="2020-09" db="EMBL/GenBank/DDBJ databases">
        <authorList>
            <person name="Sun Q."/>
            <person name="Kim S."/>
        </authorList>
    </citation>
    <scope>NUCLEOTIDE SEQUENCE</scope>
    <source>
        <strain evidence="3">KCTC 42249</strain>
    </source>
</reference>
<name>A0A8J3GL75_9HYPH</name>
<evidence type="ECO:0000313" key="3">
    <source>
        <dbReference type="EMBL" id="GHD20149.1"/>
    </source>
</evidence>
<evidence type="ECO:0000256" key="1">
    <source>
        <dbReference type="SAM" id="MobiDB-lite"/>
    </source>
</evidence>
<protein>
    <recommendedName>
        <fullName evidence="5">DUF680 domain-containing protein</fullName>
    </recommendedName>
</protein>
<evidence type="ECO:0000256" key="2">
    <source>
        <dbReference type="SAM" id="SignalP"/>
    </source>
</evidence>
<evidence type="ECO:0008006" key="5">
    <source>
        <dbReference type="Google" id="ProtNLM"/>
    </source>
</evidence>
<reference evidence="3" key="1">
    <citation type="journal article" date="2014" name="Int. J. Syst. Evol. Microbiol.">
        <title>Complete genome sequence of Corynebacterium casei LMG S-19264T (=DSM 44701T), isolated from a smear-ripened cheese.</title>
        <authorList>
            <consortium name="US DOE Joint Genome Institute (JGI-PGF)"/>
            <person name="Walter F."/>
            <person name="Albersmeier A."/>
            <person name="Kalinowski J."/>
            <person name="Ruckert C."/>
        </authorList>
    </citation>
    <scope>NUCLEOTIDE SEQUENCE</scope>
    <source>
        <strain evidence="3">KCTC 42249</strain>
    </source>
</reference>
<feature type="region of interest" description="Disordered" evidence="1">
    <location>
        <begin position="34"/>
        <end position="106"/>
    </location>
</feature>
<keyword evidence="2" id="KW-0732">Signal</keyword>
<feature type="chain" id="PRO_5035226025" description="DUF680 domain-containing protein" evidence="2">
    <location>
        <begin position="21"/>
        <end position="106"/>
    </location>
</feature>
<sequence length="106" mass="10695">MKMLAIAAAVLSATAGVASAQAVGSKTEAGAGLFDQGGAYYRGPDSSPGNSVNGSNVDRSTTQSIGKVMRDGSSAQPRIRSVVKDNKAVPADTRNESGLGMFDSSN</sequence>
<proteinExistence type="predicted"/>
<feature type="signal peptide" evidence="2">
    <location>
        <begin position="1"/>
        <end position="20"/>
    </location>
</feature>
<keyword evidence="4" id="KW-1185">Reference proteome</keyword>
<dbReference type="EMBL" id="BMZQ01000002">
    <property type="protein sequence ID" value="GHD20149.1"/>
    <property type="molecule type" value="Genomic_DNA"/>
</dbReference>